<dbReference type="AlphaFoldDB" id="A0A511D084"/>
<evidence type="ECO:0000259" key="7">
    <source>
        <dbReference type="Pfam" id="PF12849"/>
    </source>
</evidence>
<dbReference type="InterPro" id="IPR024370">
    <property type="entry name" value="PBP_domain"/>
</dbReference>
<gene>
    <name evidence="8" type="primary">pstS</name>
    <name evidence="8" type="ORF">PA7_20390</name>
</gene>
<dbReference type="PROSITE" id="PS51257">
    <property type="entry name" value="PROKAR_LIPOPROTEIN"/>
    <property type="match status" value="1"/>
</dbReference>
<dbReference type="Pfam" id="PF12849">
    <property type="entry name" value="PBP_like_2"/>
    <property type="match status" value="1"/>
</dbReference>
<dbReference type="PANTHER" id="PTHR42996">
    <property type="entry name" value="PHOSPHATE-BINDING PROTEIN PSTS"/>
    <property type="match status" value="1"/>
</dbReference>
<dbReference type="GO" id="GO:0042301">
    <property type="term" value="F:phosphate ion binding"/>
    <property type="evidence" value="ECO:0007669"/>
    <property type="project" value="InterPro"/>
</dbReference>
<feature type="chain" id="PRO_5039576371" description="Phosphate-binding protein" evidence="6">
    <location>
        <begin position="23"/>
        <end position="374"/>
    </location>
</feature>
<dbReference type="STRING" id="1123024.GCA_000423625_03907"/>
<dbReference type="InterPro" id="IPR005673">
    <property type="entry name" value="ABC_phos-bd_PstS"/>
</dbReference>
<feature type="binding site" evidence="5">
    <location>
        <begin position="193"/>
        <end position="195"/>
    </location>
    <ligand>
        <name>phosphate</name>
        <dbReference type="ChEBI" id="CHEBI:43474"/>
    </ligand>
</feature>
<dbReference type="NCBIfam" id="TIGR00975">
    <property type="entry name" value="3a0107s03"/>
    <property type="match status" value="1"/>
</dbReference>
<feature type="binding site" evidence="5">
    <location>
        <position position="105"/>
    </location>
    <ligand>
        <name>phosphate</name>
        <dbReference type="ChEBI" id="CHEBI:43474"/>
    </ligand>
</feature>
<feature type="binding site" evidence="5">
    <location>
        <position position="87"/>
    </location>
    <ligand>
        <name>phosphate</name>
        <dbReference type="ChEBI" id="CHEBI:43474"/>
    </ligand>
</feature>
<reference evidence="8 9" key="1">
    <citation type="submission" date="2019-07" db="EMBL/GenBank/DDBJ databases">
        <title>Whole genome shotgun sequence of Pseudonocardia asaccharolytica NBRC 16224.</title>
        <authorList>
            <person name="Hosoyama A."/>
            <person name="Uohara A."/>
            <person name="Ohji S."/>
            <person name="Ichikawa N."/>
        </authorList>
    </citation>
    <scope>NUCLEOTIDE SEQUENCE [LARGE SCALE GENOMIC DNA]</scope>
    <source>
        <strain evidence="8 9">NBRC 16224</strain>
    </source>
</reference>
<evidence type="ECO:0000256" key="4">
    <source>
        <dbReference type="PIRNR" id="PIRNR002756"/>
    </source>
</evidence>
<keyword evidence="9" id="KW-1185">Reference proteome</keyword>
<evidence type="ECO:0000256" key="6">
    <source>
        <dbReference type="SAM" id="SignalP"/>
    </source>
</evidence>
<feature type="domain" description="PBP" evidence="7">
    <location>
        <begin position="50"/>
        <end position="339"/>
    </location>
</feature>
<dbReference type="SUPFAM" id="SSF53850">
    <property type="entry name" value="Periplasmic binding protein-like II"/>
    <property type="match status" value="1"/>
</dbReference>
<evidence type="ECO:0000313" key="9">
    <source>
        <dbReference type="Proteomes" id="UP000321328"/>
    </source>
</evidence>
<evidence type="ECO:0000256" key="1">
    <source>
        <dbReference type="ARBA" id="ARBA00008725"/>
    </source>
</evidence>
<dbReference type="GO" id="GO:0043190">
    <property type="term" value="C:ATP-binding cassette (ABC) transporter complex"/>
    <property type="evidence" value="ECO:0007669"/>
    <property type="project" value="InterPro"/>
</dbReference>
<dbReference type="EMBL" id="BJVI01000017">
    <property type="protein sequence ID" value="GEL18202.1"/>
    <property type="molecule type" value="Genomic_DNA"/>
</dbReference>
<feature type="binding site" evidence="5">
    <location>
        <begin position="57"/>
        <end position="59"/>
    </location>
    <ligand>
        <name>phosphate</name>
        <dbReference type="ChEBI" id="CHEBI:43474"/>
    </ligand>
</feature>
<name>A0A511D084_9PSEU</name>
<dbReference type="OrthoDB" id="9801510at2"/>
<protein>
    <recommendedName>
        <fullName evidence="4">Phosphate-binding protein</fullName>
    </recommendedName>
</protein>
<keyword evidence="6" id="KW-0732">Signal</keyword>
<dbReference type="GO" id="GO:0035435">
    <property type="term" value="P:phosphate ion transmembrane transport"/>
    <property type="evidence" value="ECO:0007669"/>
    <property type="project" value="InterPro"/>
</dbReference>
<proteinExistence type="inferred from homology"/>
<dbReference type="PANTHER" id="PTHR42996:SF1">
    <property type="entry name" value="PHOSPHATE-BINDING PROTEIN PSTS"/>
    <property type="match status" value="1"/>
</dbReference>
<evidence type="ECO:0000256" key="5">
    <source>
        <dbReference type="PIRSR" id="PIRSR002756-1"/>
    </source>
</evidence>
<evidence type="ECO:0000313" key="8">
    <source>
        <dbReference type="EMBL" id="GEL18202.1"/>
    </source>
</evidence>
<dbReference type="InterPro" id="IPR050962">
    <property type="entry name" value="Phosphate-bind_PstS"/>
</dbReference>
<dbReference type="Proteomes" id="UP000321328">
    <property type="component" value="Unassembled WGS sequence"/>
</dbReference>
<evidence type="ECO:0000256" key="2">
    <source>
        <dbReference type="ARBA" id="ARBA00022448"/>
    </source>
</evidence>
<feature type="signal peptide" evidence="6">
    <location>
        <begin position="1"/>
        <end position="22"/>
    </location>
</feature>
<dbReference type="CDD" id="cd13565">
    <property type="entry name" value="PBP2_PstS"/>
    <property type="match status" value="1"/>
</dbReference>
<dbReference type="RefSeq" id="WP_028931289.1">
    <property type="nucleotide sequence ID" value="NZ_AUII01000023.1"/>
</dbReference>
<comment type="caution">
    <text evidence="8">The sequence shown here is derived from an EMBL/GenBank/DDBJ whole genome shotgun (WGS) entry which is preliminary data.</text>
</comment>
<keyword evidence="2 4" id="KW-0813">Transport</keyword>
<sequence>MKLQRHGVVLAIAAAGALLLSACGSDPSTTVGGNSSAAANSPAVDCSGKKSLNAEGSSAQKNAMDVFTQAYQAKCQDANIAYNPTGSGAGIKQFTAGLVDFGGSDSALKESEAEAAAARCQGNPAWNLPLVFGPVAIAYNLDGVDTLTLDGETAAKIFNGTIKTWNDPAIAALNSGVNLPSTPINVVFRSDESGTTDNFQKYLEAASKGAWTQGDGKKFNGGVGSGAEKSAGVAQAVAGAPGSITYVELAYAQDNKLGMAQIDNGAGAVALNDETVGKAIEAAKIKGTGNDLALDLKSVYGTTAAGEYPLILATYEVVCSKGYDVDTAKAVKAFLTVAATDGQANLSEAGYAKLPAAFQQKLLTSIQAIGSGGQ</sequence>
<accession>A0A511D084</accession>
<dbReference type="PIRSF" id="PIRSF002756">
    <property type="entry name" value="PstS"/>
    <property type="match status" value="1"/>
</dbReference>
<dbReference type="Gene3D" id="3.40.190.10">
    <property type="entry name" value="Periplasmic binding protein-like II"/>
    <property type="match status" value="2"/>
</dbReference>
<keyword evidence="3 4" id="KW-0592">Phosphate transport</keyword>
<comment type="similarity">
    <text evidence="1 4">Belongs to the PstS family.</text>
</comment>
<organism evidence="8 9">
    <name type="scientific">Pseudonocardia asaccharolytica DSM 44247 = NBRC 16224</name>
    <dbReference type="NCBI Taxonomy" id="1123024"/>
    <lineage>
        <taxon>Bacteria</taxon>
        <taxon>Bacillati</taxon>
        <taxon>Actinomycetota</taxon>
        <taxon>Actinomycetes</taxon>
        <taxon>Pseudonocardiales</taxon>
        <taxon>Pseudonocardiaceae</taxon>
        <taxon>Pseudonocardia</taxon>
    </lineage>
</organism>
<evidence type="ECO:0000256" key="3">
    <source>
        <dbReference type="ARBA" id="ARBA00022592"/>
    </source>
</evidence>